<dbReference type="InterPro" id="IPR013321">
    <property type="entry name" value="Arc_rbn_hlx_hlx"/>
</dbReference>
<reference evidence="2 3" key="1">
    <citation type="submission" date="2022-01" db="EMBL/GenBank/DDBJ databases">
        <title>Draft Genome Sequences of Seven Type Strains of the Genus Streptomyces.</title>
        <authorList>
            <person name="Aziz S."/>
            <person name="Coretto E."/>
            <person name="Chronakova A."/>
            <person name="Sproer C."/>
            <person name="Huber K."/>
            <person name="Nouioui I."/>
            <person name="Gross H."/>
        </authorList>
    </citation>
    <scope>NUCLEOTIDE SEQUENCE [LARGE SCALE GENOMIC DNA]</scope>
    <source>
        <strain evidence="2 3">DSM 41685</strain>
    </source>
</reference>
<gene>
    <name evidence="2" type="ORF">L0F81_35160</name>
</gene>
<feature type="compositionally biased region" description="Pro residues" evidence="1">
    <location>
        <begin position="8"/>
        <end position="23"/>
    </location>
</feature>
<comment type="caution">
    <text evidence="2">The sequence shown here is derived from an EMBL/GenBank/DDBJ whole genome shotgun (WGS) entry which is preliminary data.</text>
</comment>
<dbReference type="Proteomes" id="UP001299012">
    <property type="component" value="Unassembled WGS sequence"/>
</dbReference>
<dbReference type="RefSeq" id="WP_086700018.1">
    <property type="nucleotide sequence ID" value="NZ_JAKKZF010000223.1"/>
</dbReference>
<evidence type="ECO:0000313" key="2">
    <source>
        <dbReference type="EMBL" id="MCG0068445.1"/>
    </source>
</evidence>
<dbReference type="Gene3D" id="1.10.1220.10">
    <property type="entry name" value="Met repressor-like"/>
    <property type="match status" value="1"/>
</dbReference>
<dbReference type="InterPro" id="IPR010985">
    <property type="entry name" value="Ribbon_hlx_hlx"/>
</dbReference>
<dbReference type="EMBL" id="JAKKZF010000223">
    <property type="protein sequence ID" value="MCG0068445.1"/>
    <property type="molecule type" value="Genomic_DNA"/>
</dbReference>
<sequence>MPKYDPVPETPQLPAAPPSAPKPAPKDKPMTTDVPEDVQKALRLAAVFHGTTIKAAVTEALRDWIAAHPIQLPTTPAPREASNQET</sequence>
<proteinExistence type="predicted"/>
<evidence type="ECO:0000313" key="3">
    <source>
        <dbReference type="Proteomes" id="UP001299012"/>
    </source>
</evidence>
<organism evidence="2 3">
    <name type="scientific">Streptomyces tricolor</name>
    <dbReference type="NCBI Taxonomy" id="68277"/>
    <lineage>
        <taxon>Bacteria</taxon>
        <taxon>Bacillati</taxon>
        <taxon>Actinomycetota</taxon>
        <taxon>Actinomycetes</taxon>
        <taxon>Kitasatosporales</taxon>
        <taxon>Streptomycetaceae</taxon>
        <taxon>Streptomyces</taxon>
        <taxon>Streptomyces violaceoruber group</taxon>
    </lineage>
</organism>
<accession>A0ABS9JSA3</accession>
<keyword evidence="3" id="KW-1185">Reference proteome</keyword>
<feature type="region of interest" description="Disordered" evidence="1">
    <location>
        <begin position="1"/>
        <end position="35"/>
    </location>
</feature>
<dbReference type="SUPFAM" id="SSF47598">
    <property type="entry name" value="Ribbon-helix-helix"/>
    <property type="match status" value="1"/>
</dbReference>
<evidence type="ECO:0000256" key="1">
    <source>
        <dbReference type="SAM" id="MobiDB-lite"/>
    </source>
</evidence>
<name>A0ABS9JSA3_9ACTN</name>
<protein>
    <submittedName>
        <fullName evidence="2">Uncharacterized protein</fullName>
    </submittedName>
</protein>